<reference evidence="1" key="1">
    <citation type="submission" date="2024-03" db="EMBL/GenBank/DDBJ databases">
        <title>WGS assembly of Saponaria officinalis var. Norfolk2.</title>
        <authorList>
            <person name="Jenkins J."/>
            <person name="Shu S."/>
            <person name="Grimwood J."/>
            <person name="Barry K."/>
            <person name="Goodstein D."/>
            <person name="Schmutz J."/>
            <person name="Leebens-Mack J."/>
            <person name="Osbourn A."/>
        </authorList>
    </citation>
    <scope>NUCLEOTIDE SEQUENCE [LARGE SCALE GENOMIC DNA]</scope>
    <source>
        <strain evidence="1">JIC</strain>
    </source>
</reference>
<gene>
    <name evidence="1" type="ORF">RND81_07G032300</name>
</gene>
<accession>A0AAW1JK49</accession>
<keyword evidence="2" id="KW-1185">Reference proteome</keyword>
<organism evidence="1 2">
    <name type="scientific">Saponaria officinalis</name>
    <name type="common">Common soapwort</name>
    <name type="synonym">Lychnis saponaria</name>
    <dbReference type="NCBI Taxonomy" id="3572"/>
    <lineage>
        <taxon>Eukaryota</taxon>
        <taxon>Viridiplantae</taxon>
        <taxon>Streptophyta</taxon>
        <taxon>Embryophyta</taxon>
        <taxon>Tracheophyta</taxon>
        <taxon>Spermatophyta</taxon>
        <taxon>Magnoliopsida</taxon>
        <taxon>eudicotyledons</taxon>
        <taxon>Gunneridae</taxon>
        <taxon>Pentapetalae</taxon>
        <taxon>Caryophyllales</taxon>
        <taxon>Caryophyllaceae</taxon>
        <taxon>Caryophylleae</taxon>
        <taxon>Saponaria</taxon>
    </lineage>
</organism>
<name>A0AAW1JK49_SAPOF</name>
<evidence type="ECO:0000313" key="2">
    <source>
        <dbReference type="Proteomes" id="UP001443914"/>
    </source>
</evidence>
<dbReference type="AlphaFoldDB" id="A0AAW1JK49"/>
<evidence type="ECO:0000313" key="1">
    <source>
        <dbReference type="EMBL" id="KAK9705077.1"/>
    </source>
</evidence>
<dbReference type="EMBL" id="JBDFQZ010000007">
    <property type="protein sequence ID" value="KAK9705077.1"/>
    <property type="molecule type" value="Genomic_DNA"/>
</dbReference>
<dbReference type="Proteomes" id="UP001443914">
    <property type="component" value="Unassembled WGS sequence"/>
</dbReference>
<protein>
    <submittedName>
        <fullName evidence="1">Uncharacterized protein</fullName>
    </submittedName>
</protein>
<sequence>MRTIRFAAKDSAELFLKYIFSFGTFARKSLLHRIELWTRRG</sequence>
<comment type="caution">
    <text evidence="1">The sequence shown here is derived from an EMBL/GenBank/DDBJ whole genome shotgun (WGS) entry which is preliminary data.</text>
</comment>
<proteinExistence type="predicted"/>